<dbReference type="PANTHER" id="PTHR43519">
    <property type="entry name" value="ATP-DEPENDENT RNA HELICASE HRPB"/>
    <property type="match status" value="1"/>
</dbReference>
<dbReference type="PROSITE" id="PS51194">
    <property type="entry name" value="HELICASE_CTER"/>
    <property type="match status" value="1"/>
</dbReference>
<keyword evidence="3 8" id="KW-0347">Helicase</keyword>
<protein>
    <submittedName>
        <fullName evidence="8">ATP-dependent helicase HrpB</fullName>
    </submittedName>
</protein>
<keyword evidence="1" id="KW-0547">Nucleotide-binding</keyword>
<dbReference type="Proteomes" id="UP000227088">
    <property type="component" value="Unassembled WGS sequence"/>
</dbReference>
<dbReference type="InterPro" id="IPR027417">
    <property type="entry name" value="P-loop_NTPase"/>
</dbReference>
<comment type="caution">
    <text evidence="8">The sequence shown here is derived from an EMBL/GenBank/DDBJ whole genome shotgun (WGS) entry which is preliminary data.</text>
</comment>
<feature type="region of interest" description="Disordered" evidence="5">
    <location>
        <begin position="477"/>
        <end position="508"/>
    </location>
</feature>
<dbReference type="InterPro" id="IPR007502">
    <property type="entry name" value="Helicase-assoc_dom"/>
</dbReference>
<dbReference type="Gene3D" id="3.40.50.300">
    <property type="entry name" value="P-loop containing nucleotide triphosphate hydrolases"/>
    <property type="match status" value="2"/>
</dbReference>
<dbReference type="SMART" id="SM00847">
    <property type="entry name" value="HA2"/>
    <property type="match status" value="1"/>
</dbReference>
<dbReference type="Pfam" id="PF00270">
    <property type="entry name" value="DEAD"/>
    <property type="match status" value="1"/>
</dbReference>
<dbReference type="AlphaFoldDB" id="A0A1Y5HQ15"/>
<feature type="compositionally biased region" description="Polar residues" evidence="5">
    <location>
        <begin position="477"/>
        <end position="486"/>
    </location>
</feature>
<accession>A0A1Y5HQ15</accession>
<dbReference type="InterPro" id="IPR001650">
    <property type="entry name" value="Helicase_C-like"/>
</dbReference>
<evidence type="ECO:0000256" key="3">
    <source>
        <dbReference type="ARBA" id="ARBA00022806"/>
    </source>
</evidence>
<dbReference type="SMART" id="SM00487">
    <property type="entry name" value="DEXDc"/>
    <property type="match status" value="1"/>
</dbReference>
<keyword evidence="4" id="KW-0067">ATP-binding</keyword>
<feature type="domain" description="Helicase ATP-binding" evidence="6">
    <location>
        <begin position="15"/>
        <end position="184"/>
    </location>
</feature>
<dbReference type="FunFam" id="3.40.50.300:FF:002125">
    <property type="entry name" value="ATP-dependent helicase HrpB"/>
    <property type="match status" value="1"/>
</dbReference>
<keyword evidence="2" id="KW-0378">Hydrolase</keyword>
<dbReference type="PIRSF" id="PIRSF005496">
    <property type="entry name" value="ATP_hel_hrpB"/>
    <property type="match status" value="1"/>
</dbReference>
<dbReference type="EMBL" id="MABE01000565">
    <property type="protein sequence ID" value="OUS39368.1"/>
    <property type="molecule type" value="Genomic_DNA"/>
</dbReference>
<dbReference type="CDD" id="cd18791">
    <property type="entry name" value="SF2_C_RHA"/>
    <property type="match status" value="1"/>
</dbReference>
<evidence type="ECO:0000259" key="7">
    <source>
        <dbReference type="PROSITE" id="PS51194"/>
    </source>
</evidence>
<gene>
    <name evidence="8" type="ORF">A9R00_09750</name>
</gene>
<dbReference type="SUPFAM" id="SSF52540">
    <property type="entry name" value="P-loop containing nucleoside triphosphate hydrolases"/>
    <property type="match status" value="1"/>
</dbReference>
<evidence type="ECO:0000256" key="1">
    <source>
        <dbReference type="ARBA" id="ARBA00022741"/>
    </source>
</evidence>
<dbReference type="PANTHER" id="PTHR43519:SF1">
    <property type="entry name" value="ATP-DEPENDENT RNA HELICASE HRPB"/>
    <property type="match status" value="1"/>
</dbReference>
<dbReference type="InterPro" id="IPR011545">
    <property type="entry name" value="DEAD/DEAH_box_helicase_dom"/>
</dbReference>
<dbReference type="CDD" id="cd17990">
    <property type="entry name" value="DEXHc_HrpB"/>
    <property type="match status" value="1"/>
</dbReference>
<evidence type="ECO:0000313" key="8">
    <source>
        <dbReference type="EMBL" id="OUS39368.1"/>
    </source>
</evidence>
<proteinExistence type="predicted"/>
<dbReference type="InterPro" id="IPR013689">
    <property type="entry name" value="RNA_helicase_ATP-dep_HrpB_C"/>
</dbReference>
<dbReference type="GO" id="GO:0016787">
    <property type="term" value="F:hydrolase activity"/>
    <property type="evidence" value="ECO:0007669"/>
    <property type="project" value="UniProtKB-KW"/>
</dbReference>
<dbReference type="Gene3D" id="1.20.120.1080">
    <property type="match status" value="1"/>
</dbReference>
<dbReference type="PROSITE" id="PS51192">
    <property type="entry name" value="HELICASE_ATP_BIND_1"/>
    <property type="match status" value="1"/>
</dbReference>
<evidence type="ECO:0000313" key="9">
    <source>
        <dbReference type="Proteomes" id="UP000227088"/>
    </source>
</evidence>
<reference evidence="9" key="1">
    <citation type="journal article" date="2017" name="Proc. Natl. Acad. Sci. U.S.A.">
        <title>Simulation of Deepwater Horizon oil plume reveals substrate specialization within a complex community of hydrocarbon degraders.</title>
        <authorList>
            <person name="Hu P."/>
            <person name="Dubinsky E.A."/>
            <person name="Probst A.J."/>
            <person name="Wang J."/>
            <person name="Sieber C.M.K."/>
            <person name="Tom L.M."/>
            <person name="Gardinali P."/>
            <person name="Banfield J.F."/>
            <person name="Atlas R.M."/>
            <person name="Andersen G.L."/>
        </authorList>
    </citation>
    <scope>NUCLEOTIDE SEQUENCE [LARGE SCALE GENOMIC DNA]</scope>
</reference>
<dbReference type="InterPro" id="IPR014001">
    <property type="entry name" value="Helicase_ATP-bd"/>
</dbReference>
<dbReference type="NCBIfam" id="TIGR01970">
    <property type="entry name" value="DEAH_box_HrpB"/>
    <property type="match status" value="1"/>
</dbReference>
<dbReference type="Pfam" id="PF00271">
    <property type="entry name" value="Helicase_C"/>
    <property type="match status" value="1"/>
</dbReference>
<evidence type="ECO:0000256" key="4">
    <source>
        <dbReference type="ARBA" id="ARBA00022840"/>
    </source>
</evidence>
<dbReference type="InterPro" id="IPR010225">
    <property type="entry name" value="HrpB"/>
</dbReference>
<feature type="domain" description="Helicase C-terminal" evidence="7">
    <location>
        <begin position="206"/>
        <end position="378"/>
    </location>
</feature>
<organism evidence="8 9">
    <name type="scientific">Oleispira antarctica</name>
    <dbReference type="NCBI Taxonomy" id="188908"/>
    <lineage>
        <taxon>Bacteria</taxon>
        <taxon>Pseudomonadati</taxon>
        <taxon>Pseudomonadota</taxon>
        <taxon>Gammaproteobacteria</taxon>
        <taxon>Oceanospirillales</taxon>
        <taxon>Oceanospirillaceae</taxon>
        <taxon>Oleispira</taxon>
    </lineage>
</organism>
<evidence type="ECO:0000256" key="5">
    <source>
        <dbReference type="SAM" id="MobiDB-lite"/>
    </source>
</evidence>
<dbReference type="GO" id="GO:0003676">
    <property type="term" value="F:nucleic acid binding"/>
    <property type="evidence" value="ECO:0007669"/>
    <property type="project" value="InterPro"/>
</dbReference>
<dbReference type="Pfam" id="PF08482">
    <property type="entry name" value="HrpB_C"/>
    <property type="match status" value="1"/>
</dbReference>
<dbReference type="GO" id="GO:0004386">
    <property type="term" value="F:helicase activity"/>
    <property type="evidence" value="ECO:0007669"/>
    <property type="project" value="UniProtKB-KW"/>
</dbReference>
<evidence type="ECO:0000259" key="6">
    <source>
        <dbReference type="PROSITE" id="PS51192"/>
    </source>
</evidence>
<sequence>MKNSLPIDSILPELNQALSQNNNVILSAEPGAGKTTRVPLALLDADWLRNDDGSYKKIIMLEPRRLAARNAALFMAKSLGEAVGQTVGYRMRQDTKVSKNTRIEVITEGILTRYLLQDPELNDIGLIIFDEHHERSVNTDLGLALSLQCQELFRDDLKLLVMSATLDKQPLEELLNAKSIFCPGRSFPIEQHYVGFDTKQRLTNQVTDTIVTALQKDDGSLLVFLPGVRDIQFVHQQLQQKLVGDHYSTTSIHPLYGQLSDKDQQAAIQATQPGQRKIVLATNIAESSLTIEGIRIVVDTGLEKQLNYNARSGMNSLVTKKISQASAIQRAGRAGRIESGICYRLWSEQGQDALEAHSPAEISRIELSDLVLNVAQWGAQVEELSWLTQPPATYVKQAQRLLTDLDLLDEKGQISPQGERASQLGLNPRFAHMLLNASGKQRLEDASLLAALLTDTPKVLRNNDDLSRSLTQLKANLKQHSSQKNQAAAWARQLSSNKESSNKETHSQKDALTIPQLLALAFPDRIAQLRKNSDTQYLLSSGRGAQLHPSSSLITEPWLVVSDIEDNQQGGSLIRKAIAIDEDELLQLFTNHIESKSHIEWNVKGQLIAEQRDCLGAITIKSKKLTSLSDDQWYQAWLNYLTDNGIKSLPWDDECLQLQARLQLASNYHKETSNHQSTDNPWPDFSDEALTNDLESWLMPLLVSCRSQKSLKNIDLKQALMNRLGWNKVKDFELLVPEKIQVPSGSHYKIDYSQTPPILAVKLQEMFGYQGQPSVCNGQLPLLLHLLSPARKPLQITQDLPHFWSSSYFEVRKDMRGRYPRHPWPENPMESEATRFTKNRSQKR</sequence>
<dbReference type="SMART" id="SM00490">
    <property type="entry name" value="HELICc"/>
    <property type="match status" value="1"/>
</dbReference>
<dbReference type="GO" id="GO:0005524">
    <property type="term" value="F:ATP binding"/>
    <property type="evidence" value="ECO:0007669"/>
    <property type="project" value="UniProtKB-KW"/>
</dbReference>
<evidence type="ECO:0000256" key="2">
    <source>
        <dbReference type="ARBA" id="ARBA00022801"/>
    </source>
</evidence>
<feature type="region of interest" description="Disordered" evidence="5">
    <location>
        <begin position="820"/>
        <end position="844"/>
    </location>
</feature>
<name>A0A1Y5HQ15_OLEAN</name>
<dbReference type="InterPro" id="IPR049614">
    <property type="entry name" value="HrpB_DEXH"/>
</dbReference>